<gene>
    <name evidence="1" type="ORF">AHMF7605_09230</name>
</gene>
<keyword evidence="2" id="KW-1185">Reference proteome</keyword>
<dbReference type="AlphaFoldDB" id="A0A2T2YDW2"/>
<organism evidence="1 2">
    <name type="scientific">Adhaeribacter arboris</name>
    <dbReference type="NCBI Taxonomy" id="2072846"/>
    <lineage>
        <taxon>Bacteria</taxon>
        <taxon>Pseudomonadati</taxon>
        <taxon>Bacteroidota</taxon>
        <taxon>Cytophagia</taxon>
        <taxon>Cytophagales</taxon>
        <taxon>Hymenobacteraceae</taxon>
        <taxon>Adhaeribacter</taxon>
    </lineage>
</organism>
<evidence type="ECO:0000313" key="2">
    <source>
        <dbReference type="Proteomes" id="UP000240357"/>
    </source>
</evidence>
<comment type="caution">
    <text evidence="1">The sequence shown here is derived from an EMBL/GenBank/DDBJ whole genome shotgun (WGS) entry which is preliminary data.</text>
</comment>
<evidence type="ECO:0000313" key="1">
    <source>
        <dbReference type="EMBL" id="PSR53694.1"/>
    </source>
</evidence>
<protein>
    <submittedName>
        <fullName evidence="1">Uncharacterized protein</fullName>
    </submittedName>
</protein>
<proteinExistence type="predicted"/>
<dbReference type="EMBL" id="PYFT01000001">
    <property type="protein sequence ID" value="PSR53694.1"/>
    <property type="molecule type" value="Genomic_DNA"/>
</dbReference>
<accession>A0A2T2YDW2</accession>
<reference evidence="1 2" key="1">
    <citation type="submission" date="2018-03" db="EMBL/GenBank/DDBJ databases">
        <title>Adhaeribacter sp. HMF7605 Genome sequencing and assembly.</title>
        <authorList>
            <person name="Kang H."/>
            <person name="Kang J."/>
            <person name="Cha I."/>
            <person name="Kim H."/>
            <person name="Joh K."/>
        </authorList>
    </citation>
    <scope>NUCLEOTIDE SEQUENCE [LARGE SCALE GENOMIC DNA]</scope>
    <source>
        <strain evidence="1 2">HMF7605</strain>
    </source>
</reference>
<dbReference type="Proteomes" id="UP000240357">
    <property type="component" value="Unassembled WGS sequence"/>
</dbReference>
<sequence length="272" mass="31259">MIQFMRSLFTRSEASEDRIVVGTKPDVDVKEVTYVRDSKARLKELHHLCNRYKGTPHEVKIKAVYEKTQTIHDYLEGKKRGYELEIFHLRNTDHFINTFTVILDVFLQRENIAASPYRNGRTTSLPEKSRAFKNKHNLEEYRKIEMVRAISPPGPIFTPGTPERNIPQLTIPDISIDTSAKLLYYKEDAAGNLISREIGYTSSDLEKEGFLQYVSTCLGIRNVAYMGNALLSIFNNNGSQPTGLVPIVHWEGFLYALNLNDFRLFPVKISRK</sequence>
<name>A0A2T2YDW2_9BACT</name>